<evidence type="ECO:0000313" key="11">
    <source>
        <dbReference type="EMBL" id="ATZ20950.1"/>
    </source>
</evidence>
<feature type="binding site" evidence="9">
    <location>
        <position position="52"/>
    </location>
    <ligand>
        <name>ATP</name>
        <dbReference type="ChEBI" id="CHEBI:30616"/>
    </ligand>
</feature>
<dbReference type="Gene3D" id="1.10.10.10">
    <property type="entry name" value="Winged helix-like DNA-binding domain superfamily/Winged helix DNA-binding domain"/>
    <property type="match status" value="1"/>
</dbReference>
<dbReference type="GO" id="GO:0009378">
    <property type="term" value="F:four-way junction helicase activity"/>
    <property type="evidence" value="ECO:0007669"/>
    <property type="project" value="InterPro"/>
</dbReference>
<dbReference type="CDD" id="cd00009">
    <property type="entry name" value="AAA"/>
    <property type="match status" value="1"/>
</dbReference>
<feature type="binding site" evidence="9">
    <location>
        <position position="50"/>
    </location>
    <ligand>
        <name>ATP</name>
        <dbReference type="ChEBI" id="CHEBI:30616"/>
    </ligand>
</feature>
<feature type="binding site" evidence="9">
    <location>
        <position position="51"/>
    </location>
    <ligand>
        <name>Mg(2+)</name>
        <dbReference type="ChEBI" id="CHEBI:18420"/>
    </ligand>
</feature>
<feature type="binding site" evidence="9">
    <location>
        <position position="156"/>
    </location>
    <ligand>
        <name>ATP</name>
        <dbReference type="ChEBI" id="CHEBI:30616"/>
    </ligand>
</feature>
<evidence type="ECO:0000313" key="12">
    <source>
        <dbReference type="Proteomes" id="UP000232221"/>
    </source>
</evidence>
<comment type="catalytic activity">
    <reaction evidence="9">
        <text>ATP + H2O = ADP + phosphate + H(+)</text>
        <dbReference type="Rhea" id="RHEA:13065"/>
        <dbReference type="ChEBI" id="CHEBI:15377"/>
        <dbReference type="ChEBI" id="CHEBI:15378"/>
        <dbReference type="ChEBI" id="CHEBI:30616"/>
        <dbReference type="ChEBI" id="CHEBI:43474"/>
        <dbReference type="ChEBI" id="CHEBI:456216"/>
    </reaction>
</comment>
<dbReference type="RefSeq" id="WP_100671078.1">
    <property type="nucleotide sequence ID" value="NZ_CP024968.1"/>
</dbReference>
<feature type="binding site" evidence="9">
    <location>
        <position position="6"/>
    </location>
    <ligand>
        <name>ATP</name>
        <dbReference type="ChEBI" id="CHEBI:30616"/>
    </ligand>
</feature>
<evidence type="ECO:0000256" key="5">
    <source>
        <dbReference type="ARBA" id="ARBA00022840"/>
    </source>
</evidence>
<dbReference type="InterPro" id="IPR004605">
    <property type="entry name" value="DNA_helicase_Holl-junc_RuvB"/>
</dbReference>
<dbReference type="InterPro" id="IPR008824">
    <property type="entry name" value="RuvB-like_N"/>
</dbReference>
<dbReference type="InterPro" id="IPR036390">
    <property type="entry name" value="WH_DNA-bd_sf"/>
</dbReference>
<keyword evidence="5 9" id="KW-0067">ATP-binding</keyword>
<comment type="function">
    <text evidence="9">The RuvA-RuvB-RuvC complex processes Holliday junction (HJ) DNA during genetic recombination and DNA repair, while the RuvA-RuvB complex plays an important role in the rescue of blocked DNA replication forks via replication fork reversal (RFR). RuvA specifically binds to HJ cruciform DNA, conferring on it an open structure. The RuvB hexamer acts as an ATP-dependent pump, pulling dsDNA into and through the RuvAB complex. RuvB forms 2 homohexamers on either side of HJ DNA bound by 1 or 2 RuvA tetramers; 4 subunits per hexamer contact DNA at a time. Coordinated motions by a converter formed by DNA-disengaged RuvB subunits stimulates ATP hydrolysis and nucleotide exchange. Immobilization of the converter enables RuvB to convert the ATP-contained energy into a lever motion, pulling 2 nucleotides of DNA out of the RuvA tetramer per ATP hydrolyzed, thus driving DNA branch migration. The RuvB motors rotate together with the DNA substrate, which together with the progressing nucleotide cycle form the mechanistic basis for DNA recombination by continuous HJ branch migration. Branch migration allows RuvC to scan DNA until it finds its consensus sequence, where it cleaves and resolves cruciform DNA.</text>
</comment>
<feature type="domain" description="AAA+ ATPase" evidence="10">
    <location>
        <begin position="36"/>
        <end position="167"/>
    </location>
</feature>
<feature type="binding site" evidence="9">
    <location>
        <position position="47"/>
    </location>
    <ligand>
        <name>ATP</name>
        <dbReference type="ChEBI" id="CHEBI:30616"/>
    </ligand>
</feature>
<dbReference type="EC" id="3.6.4.-" evidence="9"/>
<dbReference type="SUPFAM" id="SSF52540">
    <property type="entry name" value="P-loop containing nucleoside triphosphate hydrolases"/>
    <property type="match status" value="1"/>
</dbReference>
<evidence type="ECO:0000259" key="10">
    <source>
        <dbReference type="SMART" id="SM00382"/>
    </source>
</evidence>
<dbReference type="Pfam" id="PF17864">
    <property type="entry name" value="AAA_lid_4"/>
    <property type="match status" value="1"/>
</dbReference>
<dbReference type="PANTHER" id="PTHR42848:SF1">
    <property type="entry name" value="HOLLIDAY JUNCTION BRANCH MIGRATION COMPLEX SUBUNIT RUVB"/>
    <property type="match status" value="1"/>
</dbReference>
<dbReference type="GO" id="GO:0000400">
    <property type="term" value="F:four-way junction DNA binding"/>
    <property type="evidence" value="ECO:0007669"/>
    <property type="project" value="UniProtKB-UniRule"/>
</dbReference>
<name>A0A2K8P488_9MOLU</name>
<keyword evidence="3 9" id="KW-0227">DNA damage</keyword>
<dbReference type="Gene3D" id="1.10.8.60">
    <property type="match status" value="1"/>
</dbReference>
<evidence type="ECO:0000256" key="8">
    <source>
        <dbReference type="ARBA" id="ARBA00023204"/>
    </source>
</evidence>
<accession>A0A2K8P488</accession>
<comment type="domain">
    <text evidence="9">Has 3 domains, the large (RuvB-L) and small ATPase (RuvB-S) domains and the C-terminal head (RuvB-H) domain. The head domain binds DNA, while the ATPase domains jointly bind ATP, ADP or are empty depending on the state of the subunit in the translocation cycle. During a single DNA translocation step the structure of each domain remains the same, but their relative positions change.</text>
</comment>
<feature type="binding site" evidence="9">
    <location>
        <position position="292"/>
    </location>
    <ligand>
        <name>DNA</name>
        <dbReference type="ChEBI" id="CHEBI:16991"/>
    </ligand>
</feature>
<reference evidence="11 12" key="1">
    <citation type="submission" date="2017-11" db="EMBL/GenBank/DDBJ databases">
        <title>Genome sequence of Mesoplasma coleopterae BARC 779 (ATCC 49583).</title>
        <authorList>
            <person name="Lo W.-S."/>
            <person name="Kuo C.-H."/>
        </authorList>
    </citation>
    <scope>NUCLEOTIDE SEQUENCE [LARGE SCALE GENOMIC DNA]</scope>
    <source>
        <strain evidence="11 12">BARC 779</strain>
    </source>
</reference>
<dbReference type="NCBIfam" id="NF000868">
    <property type="entry name" value="PRK00080.1"/>
    <property type="match status" value="1"/>
</dbReference>
<dbReference type="Pfam" id="PF05491">
    <property type="entry name" value="WHD_RuvB"/>
    <property type="match status" value="1"/>
</dbReference>
<comment type="subcellular location">
    <subcellularLocation>
        <location evidence="9">Cytoplasm</location>
    </subcellularLocation>
</comment>
<evidence type="ECO:0000256" key="2">
    <source>
        <dbReference type="ARBA" id="ARBA00022741"/>
    </source>
</evidence>
<dbReference type="SUPFAM" id="SSF46785">
    <property type="entry name" value="Winged helix' DNA-binding domain"/>
    <property type="match status" value="1"/>
</dbReference>
<dbReference type="GO" id="GO:0005524">
    <property type="term" value="F:ATP binding"/>
    <property type="evidence" value="ECO:0007669"/>
    <property type="project" value="UniProtKB-UniRule"/>
</dbReference>
<comment type="similarity">
    <text evidence="9">Belongs to the RuvB family.</text>
</comment>
<gene>
    <name evidence="9 11" type="primary">ruvB</name>
    <name evidence="11" type="ORF">MCOLE_v1c04370</name>
</gene>
<evidence type="ECO:0000256" key="4">
    <source>
        <dbReference type="ARBA" id="ARBA00022801"/>
    </source>
</evidence>
<dbReference type="SMART" id="SM00382">
    <property type="entry name" value="AAA"/>
    <property type="match status" value="1"/>
</dbReference>
<evidence type="ECO:0000256" key="1">
    <source>
        <dbReference type="ARBA" id="ARBA00022490"/>
    </source>
</evidence>
<keyword evidence="2 9" id="KW-0547">Nucleotide-binding</keyword>
<feature type="binding site" evidence="9">
    <location>
        <position position="166"/>
    </location>
    <ligand>
        <name>ATP</name>
        <dbReference type="ChEBI" id="CHEBI:30616"/>
    </ligand>
</feature>
<feature type="region of interest" description="Head domain (RuvB-H)" evidence="9">
    <location>
        <begin position="240"/>
        <end position="315"/>
    </location>
</feature>
<keyword evidence="7 9" id="KW-0233">DNA recombination</keyword>
<keyword evidence="12" id="KW-1185">Reference proteome</keyword>
<evidence type="ECO:0000256" key="7">
    <source>
        <dbReference type="ARBA" id="ARBA00023172"/>
    </source>
</evidence>
<proteinExistence type="inferred from homology"/>
<comment type="caution">
    <text evidence="9">Lacks conserved residue(s) required for the propagation of feature annotation.</text>
</comment>
<keyword evidence="8 9" id="KW-0234">DNA repair</keyword>
<evidence type="ECO:0000256" key="3">
    <source>
        <dbReference type="ARBA" id="ARBA00022763"/>
    </source>
</evidence>
<dbReference type="GO" id="GO:0006281">
    <property type="term" value="P:DNA repair"/>
    <property type="evidence" value="ECO:0007669"/>
    <property type="project" value="UniProtKB-UniRule"/>
</dbReference>
<dbReference type="InterPro" id="IPR041445">
    <property type="entry name" value="AAA_lid_4"/>
</dbReference>
<keyword evidence="1 9" id="KW-0963">Cytoplasm</keyword>
<dbReference type="InterPro" id="IPR036388">
    <property type="entry name" value="WH-like_DNA-bd_sf"/>
</dbReference>
<feature type="binding site" evidence="9">
    <location>
        <position position="203"/>
    </location>
    <ligand>
        <name>ATP</name>
        <dbReference type="ChEBI" id="CHEBI:30616"/>
    </ligand>
</feature>
<dbReference type="InterPro" id="IPR003593">
    <property type="entry name" value="AAA+_ATPase"/>
</dbReference>
<protein>
    <recommendedName>
        <fullName evidence="9">Holliday junction branch migration complex subunit RuvB</fullName>
        <ecNumber evidence="9">3.6.4.-</ecNumber>
    </recommendedName>
</protein>
<organism evidence="11 12">
    <name type="scientific">Mesoplasma coleopterae</name>
    <dbReference type="NCBI Taxonomy" id="324078"/>
    <lineage>
        <taxon>Bacteria</taxon>
        <taxon>Bacillati</taxon>
        <taxon>Mycoplasmatota</taxon>
        <taxon>Mollicutes</taxon>
        <taxon>Entomoplasmatales</taxon>
        <taxon>Entomoplasmataceae</taxon>
        <taxon>Mesoplasma</taxon>
    </lineage>
</organism>
<comment type="subunit">
    <text evidence="9">Homohexamer. Forms an RuvA(8)-RuvB(12)-Holliday junction (HJ) complex. HJ DNA is sandwiched between 2 RuvA tetramers; dsDNA enters through RuvA and exits via RuvB. An RuvB hexamer assembles on each DNA strand where it exits the tetramer. Each RuvB hexamer is contacted by two RuvA subunits (via domain III) on 2 adjacent RuvB subunits; this complex drives branch migration. In the full resolvosome a probable DNA-RuvA(4)-RuvB(12)-RuvC(2) complex forms which resolves the HJ.</text>
</comment>
<dbReference type="OrthoDB" id="9804478at2"/>
<dbReference type="Gene3D" id="3.40.50.300">
    <property type="entry name" value="P-loop containing nucleotide triphosphate hydrolases"/>
    <property type="match status" value="1"/>
</dbReference>
<dbReference type="HAMAP" id="MF_00016">
    <property type="entry name" value="DNA_HJ_migration_RuvB"/>
    <property type="match status" value="1"/>
</dbReference>
<feature type="binding site" evidence="9">
    <location>
        <position position="297"/>
    </location>
    <ligand>
        <name>DNA</name>
        <dbReference type="ChEBI" id="CHEBI:16991"/>
    </ligand>
</feature>
<feature type="binding site" evidence="9">
    <location>
        <position position="51"/>
    </location>
    <ligand>
        <name>ATP</name>
        <dbReference type="ChEBI" id="CHEBI:30616"/>
    </ligand>
</feature>
<feature type="region of interest" description="Small ATPAse domain (RuvB-S)" evidence="9">
    <location>
        <begin position="167"/>
        <end position="237"/>
    </location>
</feature>
<dbReference type="GO" id="GO:0006310">
    <property type="term" value="P:DNA recombination"/>
    <property type="evidence" value="ECO:0007669"/>
    <property type="project" value="UniProtKB-UniRule"/>
</dbReference>
<sequence length="315" mass="36177">MSNDFRPSKWSEYIGQEKVIKNLKICIESAIKQDKVLDPIIFSGPSGMGKTSLAYLLSKVLKTKIHIVNGPSLQRPSDLISVLTSIKEKQILFIDEIHSVSKEIMEILYPVLEENKLSIIIGKEYNSKIVNIKLPNFTIITATTEINKLPFPFLNRFPIQFELEGYNQDDLTKIIINTFDKLNQKIIIDNARIIAKYSRLVPRVAINLVKRIYDFLVTEKIKDLSGDNLIWVFKQMGLYECGLNEKDLDYLSTLSENNVLSLDSLAQIINVPNQTILNNMEPIFLKERLIVKTGRGRQITIKGKQYLEKNKNQYI</sequence>
<dbReference type="KEGG" id="mcol:MCOLE_v1c04370"/>
<dbReference type="PANTHER" id="PTHR42848">
    <property type="match status" value="1"/>
</dbReference>
<keyword evidence="6 9" id="KW-0238">DNA-binding</keyword>
<dbReference type="EMBL" id="CP024968">
    <property type="protein sequence ID" value="ATZ20950.1"/>
    <property type="molecule type" value="Genomic_DNA"/>
</dbReference>
<dbReference type="InterPro" id="IPR027417">
    <property type="entry name" value="P-loop_NTPase"/>
</dbReference>
<keyword evidence="4 9" id="KW-0378">Hydrolase</keyword>
<dbReference type="GO" id="GO:0048476">
    <property type="term" value="C:Holliday junction resolvase complex"/>
    <property type="evidence" value="ECO:0007669"/>
    <property type="project" value="UniProtKB-UniRule"/>
</dbReference>
<dbReference type="Pfam" id="PF05496">
    <property type="entry name" value="RuvB_N"/>
    <property type="match status" value="1"/>
</dbReference>
<dbReference type="Proteomes" id="UP000232221">
    <property type="component" value="Chromosome"/>
</dbReference>
<keyword evidence="11" id="KW-0347">Helicase</keyword>
<dbReference type="GO" id="GO:0016887">
    <property type="term" value="F:ATP hydrolysis activity"/>
    <property type="evidence" value="ECO:0007669"/>
    <property type="project" value="RHEA"/>
</dbReference>
<evidence type="ECO:0000256" key="6">
    <source>
        <dbReference type="ARBA" id="ARBA00023125"/>
    </source>
</evidence>
<dbReference type="InterPro" id="IPR008823">
    <property type="entry name" value="RuvB_wg_C"/>
</dbReference>
<evidence type="ECO:0000256" key="9">
    <source>
        <dbReference type="HAMAP-Rule" id="MF_00016"/>
    </source>
</evidence>
<dbReference type="AlphaFoldDB" id="A0A2K8P488"/>
<dbReference type="GO" id="GO:0005737">
    <property type="term" value="C:cytoplasm"/>
    <property type="evidence" value="ECO:0007669"/>
    <property type="project" value="UniProtKB-SubCell"/>
</dbReference>